<keyword evidence="3" id="KW-1185">Reference proteome</keyword>
<gene>
    <name evidence="2" type="ORF">SAMN05444280_12364</name>
</gene>
<dbReference type="Proteomes" id="UP000184050">
    <property type="component" value="Unassembled WGS sequence"/>
</dbReference>
<proteinExistence type="predicted"/>
<dbReference type="AlphaFoldDB" id="A0A1M6KJ08"/>
<protein>
    <recommendedName>
        <fullName evidence="4">Outer membrane lipoprotein carrier protein LolA</fullName>
    </recommendedName>
</protein>
<dbReference type="EMBL" id="FQZE01000023">
    <property type="protein sequence ID" value="SHJ58840.1"/>
    <property type="molecule type" value="Genomic_DNA"/>
</dbReference>
<organism evidence="2 3">
    <name type="scientific">Tangfeifania diversioriginum</name>
    <dbReference type="NCBI Taxonomy" id="1168035"/>
    <lineage>
        <taxon>Bacteria</taxon>
        <taxon>Pseudomonadati</taxon>
        <taxon>Bacteroidota</taxon>
        <taxon>Bacteroidia</taxon>
        <taxon>Marinilabiliales</taxon>
        <taxon>Prolixibacteraceae</taxon>
        <taxon>Tangfeifania</taxon>
    </lineage>
</organism>
<dbReference type="STRING" id="1168035.SAMN05444280_12364"/>
<evidence type="ECO:0008006" key="4">
    <source>
        <dbReference type="Google" id="ProtNLM"/>
    </source>
</evidence>
<accession>A0A1M6KJ08</accession>
<evidence type="ECO:0000256" key="1">
    <source>
        <dbReference type="SAM" id="SignalP"/>
    </source>
</evidence>
<name>A0A1M6KJ08_9BACT</name>
<dbReference type="OrthoDB" id="941020at2"/>
<dbReference type="RefSeq" id="WP_073170876.1">
    <property type="nucleotide sequence ID" value="NZ_FQZE01000023.1"/>
</dbReference>
<feature type="signal peptide" evidence="1">
    <location>
        <begin position="1"/>
        <end position="22"/>
    </location>
</feature>
<evidence type="ECO:0000313" key="3">
    <source>
        <dbReference type="Proteomes" id="UP000184050"/>
    </source>
</evidence>
<sequence>MRNTLHLILLFSVVLGFNLNSAAQDYFRMSADFTTKVKPVEGKMNLTKGKIYYDKYSQELIYDISFPSKEKWIVQDSKIYKITNDSVYFTEEIPSMNEFTVFHLALNSNLTYFGLDEAKFSISNIDKKGDLVISYWNIPPHIQKVISTIAIAKKNNQLHSIVITGENNKILNKQFFKDYIQIGGFEFPGSIVQIFYDENNNEEYQVMEFKNIELNDIDNEENYHYQLDN</sequence>
<reference evidence="2 3" key="1">
    <citation type="submission" date="2016-11" db="EMBL/GenBank/DDBJ databases">
        <authorList>
            <person name="Jaros S."/>
            <person name="Januszkiewicz K."/>
            <person name="Wedrychowicz H."/>
        </authorList>
    </citation>
    <scope>NUCLEOTIDE SEQUENCE [LARGE SCALE GENOMIC DNA]</scope>
    <source>
        <strain evidence="2 3">DSM 27063</strain>
    </source>
</reference>
<keyword evidence="1" id="KW-0732">Signal</keyword>
<evidence type="ECO:0000313" key="2">
    <source>
        <dbReference type="EMBL" id="SHJ58840.1"/>
    </source>
</evidence>
<feature type="chain" id="PRO_5013178159" description="Outer membrane lipoprotein carrier protein LolA" evidence="1">
    <location>
        <begin position="23"/>
        <end position="229"/>
    </location>
</feature>